<protein>
    <submittedName>
        <fullName evidence="1">Uncharacterized protein</fullName>
    </submittedName>
</protein>
<evidence type="ECO:0000313" key="1">
    <source>
        <dbReference type="EMBL" id="RLC37016.1"/>
    </source>
</evidence>
<name>A0A420ZCE1_UNCK3</name>
<dbReference type="EMBL" id="QMNG01000016">
    <property type="protein sequence ID" value="RLC37016.1"/>
    <property type="molecule type" value="Genomic_DNA"/>
</dbReference>
<organism evidence="1 2">
    <name type="scientific">candidate division Kazan bacterium</name>
    <dbReference type="NCBI Taxonomy" id="2202143"/>
    <lineage>
        <taxon>Bacteria</taxon>
        <taxon>Bacteria division Kazan-3B-28</taxon>
    </lineage>
</organism>
<dbReference type="AlphaFoldDB" id="A0A420ZCE1"/>
<gene>
    <name evidence="1" type="ORF">DRH29_03285</name>
</gene>
<proteinExistence type="predicted"/>
<comment type="caution">
    <text evidence="1">The sequence shown here is derived from an EMBL/GenBank/DDBJ whole genome shotgun (WGS) entry which is preliminary data.</text>
</comment>
<reference evidence="1 2" key="1">
    <citation type="submission" date="2018-06" db="EMBL/GenBank/DDBJ databases">
        <title>Extensive metabolic versatility and redundancy in microbially diverse, dynamic hydrothermal sediments.</title>
        <authorList>
            <person name="Dombrowski N."/>
            <person name="Teske A."/>
            <person name="Baker B.J."/>
        </authorList>
    </citation>
    <scope>NUCLEOTIDE SEQUENCE [LARGE SCALE GENOMIC DNA]</scope>
    <source>
        <strain evidence="1">B79_G16</strain>
    </source>
</reference>
<sequence>MREINSKYGKKWLVEDGDFSITSLEDGREEWRRGELVLSVYWTKLKTDKGRTLALVDGENLDGLVGLSRGEDGFHIGTPFFAFSSRLYNEMTKVKTENGWVTKYLAEKEGR</sequence>
<accession>A0A420ZCE1</accession>
<dbReference type="Proteomes" id="UP000281261">
    <property type="component" value="Unassembled WGS sequence"/>
</dbReference>
<evidence type="ECO:0000313" key="2">
    <source>
        <dbReference type="Proteomes" id="UP000281261"/>
    </source>
</evidence>